<feature type="non-terminal residue" evidence="1">
    <location>
        <position position="21"/>
    </location>
</feature>
<proteinExistence type="predicted"/>
<comment type="caution">
    <text evidence="1">The sequence shown here is derived from an EMBL/GenBank/DDBJ whole genome shotgun (WGS) entry which is preliminary data.</text>
</comment>
<protein>
    <submittedName>
        <fullName evidence="1">NAD(P)-dependent oxidoreductase</fullName>
    </submittedName>
</protein>
<dbReference type="EMBL" id="SZON01003588">
    <property type="protein sequence ID" value="TKI79492.1"/>
    <property type="molecule type" value="Genomic_DNA"/>
</dbReference>
<dbReference type="Proteomes" id="UP000305222">
    <property type="component" value="Unassembled WGS sequence"/>
</dbReference>
<name>A0A4U2ZXT8_9BACI</name>
<reference evidence="1 2" key="1">
    <citation type="journal article" date="2019" name="Environ. Microbiol.">
        <title>An active ?-lactamase is a part of an orchestrated cell wall stress resistance network of Bacillus subtilis and related rhizosphere species.</title>
        <authorList>
            <person name="Bucher T."/>
            <person name="Keren-Paz A."/>
            <person name="Hausser J."/>
            <person name="Olender T."/>
            <person name="Cytryn E."/>
            <person name="Kolodkin-Gal I."/>
        </authorList>
    </citation>
    <scope>NUCLEOTIDE SEQUENCE [LARGE SCALE GENOMIC DNA]</scope>
    <source>
        <strain evidence="1 2">I5</strain>
    </source>
</reference>
<accession>A0A4U2ZXT8</accession>
<evidence type="ECO:0000313" key="1">
    <source>
        <dbReference type="EMBL" id="TKI79492.1"/>
    </source>
</evidence>
<sequence length="21" mass="2454">MYNMYPLMFNLHNKVVVIIGG</sequence>
<evidence type="ECO:0000313" key="2">
    <source>
        <dbReference type="Proteomes" id="UP000305222"/>
    </source>
</evidence>
<organism evidence="1 2">
    <name type="scientific">Bacillus wiedmannii</name>
    <dbReference type="NCBI Taxonomy" id="1890302"/>
    <lineage>
        <taxon>Bacteria</taxon>
        <taxon>Bacillati</taxon>
        <taxon>Bacillota</taxon>
        <taxon>Bacilli</taxon>
        <taxon>Bacillales</taxon>
        <taxon>Bacillaceae</taxon>
        <taxon>Bacillus</taxon>
        <taxon>Bacillus cereus group</taxon>
    </lineage>
</organism>
<gene>
    <name evidence="1" type="ORF">FC699_35925</name>
</gene>
<dbReference type="AlphaFoldDB" id="A0A4U2ZXT8"/>